<keyword evidence="1" id="KW-0812">Transmembrane</keyword>
<dbReference type="AlphaFoldDB" id="A0A0F9EWT1"/>
<proteinExistence type="predicted"/>
<accession>A0A0F9EWT1</accession>
<protein>
    <submittedName>
        <fullName evidence="2">Uncharacterized protein</fullName>
    </submittedName>
</protein>
<name>A0A0F9EWT1_9ZZZZ</name>
<organism evidence="2">
    <name type="scientific">marine sediment metagenome</name>
    <dbReference type="NCBI Taxonomy" id="412755"/>
    <lineage>
        <taxon>unclassified sequences</taxon>
        <taxon>metagenomes</taxon>
        <taxon>ecological metagenomes</taxon>
    </lineage>
</organism>
<feature type="transmembrane region" description="Helical" evidence="1">
    <location>
        <begin position="29"/>
        <end position="48"/>
    </location>
</feature>
<evidence type="ECO:0000256" key="1">
    <source>
        <dbReference type="SAM" id="Phobius"/>
    </source>
</evidence>
<evidence type="ECO:0000313" key="2">
    <source>
        <dbReference type="EMBL" id="KKL78558.1"/>
    </source>
</evidence>
<gene>
    <name evidence="2" type="ORF">LCGC14_2023610</name>
</gene>
<comment type="caution">
    <text evidence="2">The sequence shown here is derived from an EMBL/GenBank/DDBJ whole genome shotgun (WGS) entry which is preliminary data.</text>
</comment>
<sequence length="50" mass="5822">MDILGYFLMVLPFLICTGWYIWKRDKETRLVVIGMWLVVGFFVGLVLATP</sequence>
<reference evidence="2" key="1">
    <citation type="journal article" date="2015" name="Nature">
        <title>Complex archaea that bridge the gap between prokaryotes and eukaryotes.</title>
        <authorList>
            <person name="Spang A."/>
            <person name="Saw J.H."/>
            <person name="Jorgensen S.L."/>
            <person name="Zaremba-Niedzwiedzka K."/>
            <person name="Martijn J."/>
            <person name="Lind A.E."/>
            <person name="van Eijk R."/>
            <person name="Schleper C."/>
            <person name="Guy L."/>
            <person name="Ettema T.J."/>
        </authorList>
    </citation>
    <scope>NUCLEOTIDE SEQUENCE</scope>
</reference>
<dbReference type="EMBL" id="LAZR01023419">
    <property type="protein sequence ID" value="KKL78558.1"/>
    <property type="molecule type" value="Genomic_DNA"/>
</dbReference>
<keyword evidence="1" id="KW-1133">Transmembrane helix</keyword>
<keyword evidence="1" id="KW-0472">Membrane</keyword>
<feature type="transmembrane region" description="Helical" evidence="1">
    <location>
        <begin position="6"/>
        <end position="22"/>
    </location>
</feature>